<comment type="caution">
    <text evidence="2">The sequence shown here is derived from an EMBL/GenBank/DDBJ whole genome shotgun (WGS) entry which is preliminary data.</text>
</comment>
<gene>
    <name evidence="2" type="ORF">ABG768_004031</name>
</gene>
<evidence type="ECO:0000259" key="1">
    <source>
        <dbReference type="PROSITE" id="PS50235"/>
    </source>
</evidence>
<reference evidence="2 3" key="1">
    <citation type="submission" date="2024-05" db="EMBL/GenBank/DDBJ databases">
        <title>A high-quality chromosomal-level genome assembly of Topmouth culter (Culter alburnus).</title>
        <authorList>
            <person name="Zhao H."/>
        </authorList>
    </citation>
    <scope>NUCLEOTIDE SEQUENCE [LARGE SCALE GENOMIC DNA]</scope>
    <source>
        <strain evidence="2">CATC2023</strain>
        <tissue evidence="2">Muscle</tissue>
    </source>
</reference>
<dbReference type="Proteomes" id="UP001479290">
    <property type="component" value="Unassembled WGS sequence"/>
</dbReference>
<sequence length="80" mass="9173">MVLLVMRFDIRSSMCKLKDRLEVPEEFSLSCSAGHYISHIRDFSGSGWLECSDTSIRRSSWSKASSNIGKNGYTLFYVKR</sequence>
<evidence type="ECO:0000313" key="2">
    <source>
        <dbReference type="EMBL" id="KAK9966956.1"/>
    </source>
</evidence>
<organism evidence="2 3">
    <name type="scientific">Culter alburnus</name>
    <name type="common">Topmouth culter</name>
    <dbReference type="NCBI Taxonomy" id="194366"/>
    <lineage>
        <taxon>Eukaryota</taxon>
        <taxon>Metazoa</taxon>
        <taxon>Chordata</taxon>
        <taxon>Craniata</taxon>
        <taxon>Vertebrata</taxon>
        <taxon>Euteleostomi</taxon>
        <taxon>Actinopterygii</taxon>
        <taxon>Neopterygii</taxon>
        <taxon>Teleostei</taxon>
        <taxon>Ostariophysi</taxon>
        <taxon>Cypriniformes</taxon>
        <taxon>Xenocyprididae</taxon>
        <taxon>Xenocypridinae</taxon>
        <taxon>Culter</taxon>
    </lineage>
</organism>
<dbReference type="PROSITE" id="PS50235">
    <property type="entry name" value="USP_3"/>
    <property type="match status" value="1"/>
</dbReference>
<dbReference type="GO" id="GO:0016579">
    <property type="term" value="P:protein deubiquitination"/>
    <property type="evidence" value="ECO:0007669"/>
    <property type="project" value="InterPro"/>
</dbReference>
<dbReference type="InterPro" id="IPR038765">
    <property type="entry name" value="Papain-like_cys_pep_sf"/>
</dbReference>
<dbReference type="InterPro" id="IPR028889">
    <property type="entry name" value="USP"/>
</dbReference>
<dbReference type="GO" id="GO:0004843">
    <property type="term" value="F:cysteine-type deubiquitinase activity"/>
    <property type="evidence" value="ECO:0007669"/>
    <property type="project" value="InterPro"/>
</dbReference>
<proteinExistence type="predicted"/>
<dbReference type="Gene3D" id="3.90.70.10">
    <property type="entry name" value="Cysteine proteinases"/>
    <property type="match status" value="1"/>
</dbReference>
<dbReference type="CDD" id="cd02257">
    <property type="entry name" value="Peptidase_C19"/>
    <property type="match status" value="1"/>
</dbReference>
<evidence type="ECO:0000313" key="3">
    <source>
        <dbReference type="Proteomes" id="UP001479290"/>
    </source>
</evidence>
<dbReference type="Pfam" id="PF00443">
    <property type="entry name" value="UCH"/>
    <property type="match status" value="1"/>
</dbReference>
<feature type="domain" description="USP" evidence="1">
    <location>
        <begin position="1"/>
        <end position="80"/>
    </location>
</feature>
<dbReference type="AlphaFoldDB" id="A0AAW2A2I1"/>
<protein>
    <recommendedName>
        <fullName evidence="1">USP domain-containing protein</fullName>
    </recommendedName>
</protein>
<dbReference type="InterPro" id="IPR001394">
    <property type="entry name" value="Peptidase_C19_UCH"/>
</dbReference>
<dbReference type="SUPFAM" id="SSF54001">
    <property type="entry name" value="Cysteine proteinases"/>
    <property type="match status" value="1"/>
</dbReference>
<name>A0AAW2A2I1_CULAL</name>
<accession>A0AAW2A2I1</accession>
<keyword evidence="3" id="KW-1185">Reference proteome</keyword>
<dbReference type="EMBL" id="JAWDJR010000011">
    <property type="protein sequence ID" value="KAK9966956.1"/>
    <property type="molecule type" value="Genomic_DNA"/>
</dbReference>